<dbReference type="eggNOG" id="ENOG502QRP4">
    <property type="taxonomic scope" value="Eukaryota"/>
</dbReference>
<dbReference type="OMA" id="YETNETH"/>
<dbReference type="KEGG" id="tbl:TBLA_0F02540"/>
<feature type="compositionally biased region" description="Polar residues" evidence="1">
    <location>
        <begin position="1"/>
        <end position="20"/>
    </location>
</feature>
<feature type="compositionally biased region" description="Basic and acidic residues" evidence="1">
    <location>
        <begin position="810"/>
        <end position="819"/>
    </location>
</feature>
<dbReference type="Proteomes" id="UP000002866">
    <property type="component" value="Chromosome 6"/>
</dbReference>
<dbReference type="RefSeq" id="XP_004181312.1">
    <property type="nucleotide sequence ID" value="XM_004181264.1"/>
</dbReference>
<feature type="compositionally biased region" description="Low complexity" evidence="1">
    <location>
        <begin position="1208"/>
        <end position="1221"/>
    </location>
</feature>
<dbReference type="AlphaFoldDB" id="I2H5Z1"/>
<keyword evidence="3" id="KW-1185">Reference proteome</keyword>
<proteinExistence type="predicted"/>
<sequence>MILHSAETSIPRNFDQNQTNNHDRTLENDNFLEIDPLTPMDHNSQLINSRANSNSISNSSTSTLSIVDEQKSEKLNSKNSSSTGINYGGLHSSTYQSNLKSTNDYLYREKSQTPRQFYYDAQQYDEVLLNTDPANAINLNATSNPNTPQYYSPPKSKRTTSLDGCSNSAANSHSSNTSKVPSNLSIPSLLTSAVGSTSTSISNLNNSAIISNVNCNDGKILEINNNNMKNKNKVTSTCSDSKDDMVEINTDAQSKAMNYDKLKQDHNNHHHHHYHHHHRHVSKENQKSIDENILLPQDNIINNENATKLKLNNNNHTVFHDTISTKASTPLDEEDDPIIININCKNKVRKEGYLNNKQIFRGYKLFKWNWNTLPNISSNKKVNPESSQLDDDINPFTYRYFLMQLPIDNNPLVANSNKNKLTANETTSKSTDGGMVNLIYDSRSNKNFKKLHLFLAFNQKSKRSDSFLFSEERLLSYSSFLTKYLNWKKTFRFDVTLERDLITHPNETKLDDSVSLSFDQDANNLTTFNEFLIQLWRYQAQKFIIQKDSFLFDENILNFLKSSKKKLLKSSSISNNTDEKRNSTSNSSTRNVPLIDNRIYFDNNINYDSNSKSKPQSKSNDKPTKDSIDILFVRPIFVSPIVWQLAYDLPEFTIADFPIDLNPWISDDPDSIFFDNYNKMVDFHKSTIKFCNDESELITLNSKNANQYLLDCLDLPISESNSNNKPKSTTKKKIDPTVKLETNSLDSSLMSKSSEEKIPTIEEIKKSRRSGFANFFRKKHTHTETTVTSSNSETNLTNSSVKSSTSSQQIDKKGQKLDPIRSFSSATSSRTSLNKQPLQQRPSLQSCKLRKSFFGTEGLESKSPGSTSRRASNGSLQDGLLNKNSSPKVVGASKTKYFDNIPVDNKRIAAYFRKALHNYKKVSLPTQFLLPPFFTETTSIHTTDATTIESATSTTITNRMLKLENSNLLESEKDNLKKALLYRREVIKIILPFEQNSIPTVFIPQIWTGLTFNKWKNLISELYRIIVPGGYLISFISDINLVHGGSSMVNEKEGNVKVKSTNNLHAGAIRRNSSLGVTREGVTERPPIFKTTSERDKLFESVSCNAITKGLSVHPINHLSRALEDGGFTNIKSTRLCIKTGDLTSSMGYVDEFVAFMHFEYLMKKFNINLPKQQAATSIFERYINDHKGKVDKNAGFLRVTFIVAQKPSTASPQSPAQPQTEPQPQPTVQPKAQSPIHNRPSITPQRNSSKNLYRLSTRQIQR</sequence>
<reference evidence="2 3" key="1">
    <citation type="journal article" date="2011" name="Proc. Natl. Acad. Sci. U.S.A.">
        <title>Evolutionary erosion of yeast sex chromosomes by mating-type switching accidents.</title>
        <authorList>
            <person name="Gordon J.L."/>
            <person name="Armisen D."/>
            <person name="Proux-Wera E."/>
            <person name="Oheigeartaigh S.S."/>
            <person name="Byrne K.P."/>
            <person name="Wolfe K.H."/>
        </authorList>
    </citation>
    <scope>NUCLEOTIDE SEQUENCE [LARGE SCALE GENOMIC DNA]</scope>
    <source>
        <strain evidence="3">ATCC 34711 / CBS 6284 / DSM 70876 / NBRC 10599 / NRRL Y-10934 / UCD 77-7</strain>
    </source>
</reference>
<name>I2H5Z1_HENB6</name>
<feature type="compositionally biased region" description="Polar residues" evidence="1">
    <location>
        <begin position="863"/>
        <end position="887"/>
    </location>
</feature>
<feature type="region of interest" description="Disordered" evidence="1">
    <location>
        <begin position="1"/>
        <end position="24"/>
    </location>
</feature>
<feature type="compositionally biased region" description="Polar residues" evidence="1">
    <location>
        <begin position="833"/>
        <end position="844"/>
    </location>
</feature>
<evidence type="ECO:0000256" key="1">
    <source>
        <dbReference type="SAM" id="MobiDB-lite"/>
    </source>
</evidence>
<dbReference type="FunCoup" id="I2H5Z1">
    <property type="interactions" value="265"/>
</dbReference>
<feature type="compositionally biased region" description="Polar residues" evidence="1">
    <location>
        <begin position="1232"/>
        <end position="1263"/>
    </location>
</feature>
<feature type="compositionally biased region" description="Low complexity" evidence="1">
    <location>
        <begin position="821"/>
        <end position="832"/>
    </location>
</feature>
<feature type="region of interest" description="Disordered" evidence="1">
    <location>
        <begin position="856"/>
        <end position="887"/>
    </location>
</feature>
<protein>
    <submittedName>
        <fullName evidence="2">Uncharacterized protein</fullName>
    </submittedName>
</protein>
<feature type="compositionally biased region" description="Polar residues" evidence="1">
    <location>
        <begin position="138"/>
        <end position="150"/>
    </location>
</feature>
<evidence type="ECO:0000313" key="3">
    <source>
        <dbReference type="Proteomes" id="UP000002866"/>
    </source>
</evidence>
<accession>I2H5Z1</accession>
<feature type="compositionally biased region" description="Low complexity" evidence="1">
    <location>
        <begin position="784"/>
        <end position="807"/>
    </location>
</feature>
<feature type="region of interest" description="Disordered" evidence="1">
    <location>
        <begin position="782"/>
        <end position="844"/>
    </location>
</feature>
<gene>
    <name evidence="2" type="primary">TBLA0F02540</name>
    <name evidence="2" type="ORF">TBLA_0F02540</name>
</gene>
<feature type="region of interest" description="Disordered" evidence="1">
    <location>
        <begin position="138"/>
        <end position="183"/>
    </location>
</feature>
<feature type="region of interest" description="Disordered" evidence="1">
    <location>
        <begin position="1208"/>
        <end position="1263"/>
    </location>
</feature>
<dbReference type="STRING" id="1071380.I2H5Z1"/>
<dbReference type="InParanoid" id="I2H5Z1"/>
<feature type="region of interest" description="Disordered" evidence="1">
    <location>
        <begin position="70"/>
        <end position="92"/>
    </location>
</feature>
<dbReference type="OrthoDB" id="10256176at2759"/>
<organism evidence="2 3">
    <name type="scientific">Henningerozyma blattae (strain ATCC 34711 / CBS 6284 / DSM 70876 / NBRC 10599 / NRRL Y-10934 / UCD 77-7)</name>
    <name type="common">Yeast</name>
    <name type="synonym">Tetrapisispora blattae</name>
    <dbReference type="NCBI Taxonomy" id="1071380"/>
    <lineage>
        <taxon>Eukaryota</taxon>
        <taxon>Fungi</taxon>
        <taxon>Dikarya</taxon>
        <taxon>Ascomycota</taxon>
        <taxon>Saccharomycotina</taxon>
        <taxon>Saccharomycetes</taxon>
        <taxon>Saccharomycetales</taxon>
        <taxon>Saccharomycetaceae</taxon>
        <taxon>Henningerozyma</taxon>
    </lineage>
</organism>
<dbReference type="HOGENOM" id="CLU_264637_0_0_1"/>
<dbReference type="EMBL" id="HE806321">
    <property type="protein sequence ID" value="CCH61793.1"/>
    <property type="molecule type" value="Genomic_DNA"/>
</dbReference>
<evidence type="ECO:0000313" key="2">
    <source>
        <dbReference type="EMBL" id="CCH61793.1"/>
    </source>
</evidence>
<dbReference type="GeneID" id="14496902"/>
<feature type="compositionally biased region" description="Low complexity" evidence="1">
    <location>
        <begin position="166"/>
        <end position="178"/>
    </location>
</feature>